<protein>
    <submittedName>
        <fullName evidence="1">Uncharacterized protein</fullName>
    </submittedName>
</protein>
<dbReference type="EMBL" id="OU892285">
    <property type="protein sequence ID" value="CAG9773441.1"/>
    <property type="molecule type" value="Genomic_DNA"/>
</dbReference>
<proteinExistence type="predicted"/>
<accession>A0A9N9QS83</accession>
<dbReference type="AlphaFoldDB" id="A0A9N9QS83"/>
<evidence type="ECO:0000313" key="1">
    <source>
        <dbReference type="EMBL" id="CAG9773441.1"/>
    </source>
</evidence>
<name>A0A9N9QS83_9CUCU</name>
<dbReference type="Proteomes" id="UP001152799">
    <property type="component" value="Chromosome 9"/>
</dbReference>
<evidence type="ECO:0000313" key="2">
    <source>
        <dbReference type="Proteomes" id="UP001152799"/>
    </source>
</evidence>
<keyword evidence="2" id="KW-1185">Reference proteome</keyword>
<organism evidence="1 2">
    <name type="scientific">Ceutorhynchus assimilis</name>
    <name type="common">cabbage seed weevil</name>
    <dbReference type="NCBI Taxonomy" id="467358"/>
    <lineage>
        <taxon>Eukaryota</taxon>
        <taxon>Metazoa</taxon>
        <taxon>Ecdysozoa</taxon>
        <taxon>Arthropoda</taxon>
        <taxon>Hexapoda</taxon>
        <taxon>Insecta</taxon>
        <taxon>Pterygota</taxon>
        <taxon>Neoptera</taxon>
        <taxon>Endopterygota</taxon>
        <taxon>Coleoptera</taxon>
        <taxon>Polyphaga</taxon>
        <taxon>Cucujiformia</taxon>
        <taxon>Curculionidae</taxon>
        <taxon>Ceutorhynchinae</taxon>
        <taxon>Ceutorhynchus</taxon>
    </lineage>
</organism>
<dbReference type="OrthoDB" id="6784066at2759"/>
<reference evidence="1" key="1">
    <citation type="submission" date="2022-01" db="EMBL/GenBank/DDBJ databases">
        <authorList>
            <person name="King R."/>
        </authorList>
    </citation>
    <scope>NUCLEOTIDE SEQUENCE</scope>
</reference>
<sequence length="112" mass="12887">MLTSNLTNSKNRKTLNNVAAFNFATLKLCDLEQNKPYRVQQIQALQTVHGRRVIVDLPEIQKIVFLPERFKCLTNEEIDSLNKQKSIHLVYKGKKTLTSGKVANDLEFLELE</sequence>
<gene>
    <name evidence="1" type="ORF">CEUTPL_LOCUS13832</name>
</gene>